<organism evidence="3 4">
    <name type="scientific">Corticibacter populi</name>
    <dbReference type="NCBI Taxonomy" id="1550736"/>
    <lineage>
        <taxon>Bacteria</taxon>
        <taxon>Pseudomonadati</taxon>
        <taxon>Pseudomonadota</taxon>
        <taxon>Betaproteobacteria</taxon>
        <taxon>Burkholderiales</taxon>
        <taxon>Comamonadaceae</taxon>
        <taxon>Corticibacter</taxon>
    </lineage>
</organism>
<dbReference type="Gene3D" id="2.60.40.3650">
    <property type="match status" value="1"/>
</dbReference>
<dbReference type="RefSeq" id="WP_122227710.1">
    <property type="nucleotide sequence ID" value="NZ_RDQO01000002.1"/>
</dbReference>
<name>A0A3M6QTS2_9BURK</name>
<dbReference type="Proteomes" id="UP000278006">
    <property type="component" value="Unassembled WGS sequence"/>
</dbReference>
<evidence type="ECO:0000313" key="4">
    <source>
        <dbReference type="Proteomes" id="UP000278006"/>
    </source>
</evidence>
<dbReference type="InterPro" id="IPR027268">
    <property type="entry name" value="Peptidase_M4/M1_CTD_sf"/>
</dbReference>
<sequence length="631" mass="69271">MPDRHTANARHSAPPAIHYRISATEPYAHIYHVQLTVAHPAAGQQLALPVWIPGSYLVREFSRNLHSLQATQDGRPVTVTALAKNRWQTDCTADAPLVLEYRVYAFDNSVRTAWLDDARGFFNATSLCLRVLGQEDAQHVLLVPPPSQHVAAAEGGTAWQLATALQPVSIDDRGFGEYRAGGYDELADSPVEMGAFWSGSFEACGVPHRFVVAGAGPRFDGERLLADARRICETAIRFWHPDIDQGGQPPHDRYVFLLNAVGSGYGGLEHRHSTALICSRADLPRQGDAPQPDGYGTLLGLISHEYFHTWNVKRMRPTQFARYDYDQENYTELLWFFEGFTSYYDDLLLRRAGLLDDAGYLKLLGKTLHQVAQTPGRQVQSVAQASFDAWVKYYRQDENTANLTVSYYTKGALVALCLDLSLRQQGRTDLDAVMRALWQRSQGGPISEDDVLQALQALSGQDWRAPLAAWVHGTDELPLGPLLARQGITLGHKTPGWALRLGIQVQERSGASPVLRRIQSGSLAEQAGLAVHDEWLGVRLPGGSQDAADNGSQAWRLTALDDLETLLPAGTQRFDALLARDGRLLWRTVALDGLDAPDIPGSAAAAQGEVELGIADAGRLQDWLGKPAAAR</sequence>
<dbReference type="PIRSF" id="PIRSF016493">
    <property type="entry name" value="Glycyl_aminpptds"/>
    <property type="match status" value="1"/>
</dbReference>
<proteinExistence type="predicted"/>
<keyword evidence="4" id="KW-1185">Reference proteome</keyword>
<dbReference type="InterPro" id="IPR007963">
    <property type="entry name" value="Peptidase_M61_catalytic"/>
</dbReference>
<accession>A0A3M6QTS2</accession>
<dbReference type="EMBL" id="RDQO01000002">
    <property type="protein sequence ID" value="RMX06435.1"/>
    <property type="molecule type" value="Genomic_DNA"/>
</dbReference>
<dbReference type="InterPro" id="IPR024191">
    <property type="entry name" value="Peptidase_M61"/>
</dbReference>
<dbReference type="AlphaFoldDB" id="A0A3M6QTS2"/>
<dbReference type="Pfam" id="PF05299">
    <property type="entry name" value="Peptidase_M61"/>
    <property type="match status" value="1"/>
</dbReference>
<dbReference type="Pfam" id="PF17899">
    <property type="entry name" value="Peptidase_M61_N"/>
    <property type="match status" value="1"/>
</dbReference>
<dbReference type="InterPro" id="IPR040756">
    <property type="entry name" value="Peptidase_M61_N"/>
</dbReference>
<dbReference type="OrthoDB" id="9778516at2"/>
<reference evidence="3 4" key="1">
    <citation type="submission" date="2018-10" db="EMBL/GenBank/DDBJ databases">
        <title>Draft genome of Cortibacter populi DSM10536.</title>
        <authorList>
            <person name="Bernier A.-M."/>
            <person name="Bernard K."/>
        </authorList>
    </citation>
    <scope>NUCLEOTIDE SEQUENCE [LARGE SCALE GENOMIC DNA]</scope>
    <source>
        <strain evidence="3 4">DSM 105136</strain>
    </source>
</reference>
<evidence type="ECO:0000259" key="1">
    <source>
        <dbReference type="Pfam" id="PF05299"/>
    </source>
</evidence>
<evidence type="ECO:0000259" key="2">
    <source>
        <dbReference type="Pfam" id="PF17899"/>
    </source>
</evidence>
<evidence type="ECO:0000313" key="3">
    <source>
        <dbReference type="EMBL" id="RMX06435.1"/>
    </source>
</evidence>
<comment type="caution">
    <text evidence="3">The sequence shown here is derived from an EMBL/GenBank/DDBJ whole genome shotgun (WGS) entry which is preliminary data.</text>
</comment>
<dbReference type="Gene3D" id="1.10.390.10">
    <property type="entry name" value="Neutral Protease Domain 2"/>
    <property type="match status" value="1"/>
</dbReference>
<dbReference type="SUPFAM" id="SSF55486">
    <property type="entry name" value="Metalloproteases ('zincins'), catalytic domain"/>
    <property type="match status" value="1"/>
</dbReference>
<feature type="domain" description="Peptidase M61 N-terminal" evidence="2">
    <location>
        <begin position="18"/>
        <end position="195"/>
    </location>
</feature>
<feature type="domain" description="Peptidase M61 catalytic" evidence="1">
    <location>
        <begin position="298"/>
        <end position="414"/>
    </location>
</feature>
<gene>
    <name evidence="3" type="ORF">D8I35_07840</name>
</gene>
<protein>
    <submittedName>
        <fullName evidence="3">M61 family peptidase</fullName>
    </submittedName>
</protein>